<dbReference type="InterPro" id="IPR008271">
    <property type="entry name" value="Ser/Thr_kinase_AS"/>
</dbReference>
<dbReference type="InterPro" id="IPR000719">
    <property type="entry name" value="Prot_kinase_dom"/>
</dbReference>
<dbReference type="Pfam" id="PF07676">
    <property type="entry name" value="PD40"/>
    <property type="match status" value="3"/>
</dbReference>
<keyword evidence="1" id="KW-0808">Transferase</keyword>
<dbReference type="Pfam" id="PF00069">
    <property type="entry name" value="Pkinase"/>
    <property type="match status" value="1"/>
</dbReference>
<evidence type="ECO:0000256" key="3">
    <source>
        <dbReference type="ARBA" id="ARBA00022777"/>
    </source>
</evidence>
<dbReference type="SUPFAM" id="SSF69304">
    <property type="entry name" value="Tricorn protease N-terminal domain"/>
    <property type="match status" value="1"/>
</dbReference>
<protein>
    <submittedName>
        <fullName evidence="7">Serine/threonine protein kinase</fullName>
    </submittedName>
</protein>
<gene>
    <name evidence="7" type="ordered locus">Acid_3357</name>
</gene>
<dbReference type="SUPFAM" id="SSF82171">
    <property type="entry name" value="DPP6 N-terminal domain-like"/>
    <property type="match status" value="1"/>
</dbReference>
<dbReference type="STRING" id="234267.Acid_3357"/>
<reference evidence="7" key="1">
    <citation type="submission" date="2006-10" db="EMBL/GenBank/DDBJ databases">
        <title>Complete sequence of Solibacter usitatus Ellin6076.</title>
        <authorList>
            <consortium name="US DOE Joint Genome Institute"/>
            <person name="Copeland A."/>
            <person name="Lucas S."/>
            <person name="Lapidus A."/>
            <person name="Barry K."/>
            <person name="Detter J.C."/>
            <person name="Glavina del Rio T."/>
            <person name="Hammon N."/>
            <person name="Israni S."/>
            <person name="Dalin E."/>
            <person name="Tice H."/>
            <person name="Pitluck S."/>
            <person name="Thompson L.S."/>
            <person name="Brettin T."/>
            <person name="Bruce D."/>
            <person name="Han C."/>
            <person name="Tapia R."/>
            <person name="Gilna P."/>
            <person name="Schmutz J."/>
            <person name="Larimer F."/>
            <person name="Land M."/>
            <person name="Hauser L."/>
            <person name="Kyrpides N."/>
            <person name="Mikhailova N."/>
            <person name="Janssen P.H."/>
            <person name="Kuske C.R."/>
            <person name="Richardson P."/>
        </authorList>
    </citation>
    <scope>NUCLEOTIDE SEQUENCE</scope>
    <source>
        <strain evidence="7">Ellin6076</strain>
    </source>
</reference>
<evidence type="ECO:0000256" key="4">
    <source>
        <dbReference type="ARBA" id="ARBA00022840"/>
    </source>
</evidence>
<dbReference type="AlphaFoldDB" id="Q02D74"/>
<dbReference type="EMBL" id="CP000473">
    <property type="protein sequence ID" value="ABJ84330.1"/>
    <property type="molecule type" value="Genomic_DNA"/>
</dbReference>
<keyword evidence="4 5" id="KW-0067">ATP-binding</keyword>
<dbReference type="InterPro" id="IPR011042">
    <property type="entry name" value="6-blade_b-propeller_TolB-like"/>
</dbReference>
<name>Q02D74_SOLUE</name>
<dbReference type="CDD" id="cd14014">
    <property type="entry name" value="STKc_PknB_like"/>
    <property type="match status" value="1"/>
</dbReference>
<dbReference type="InterPro" id="IPR017441">
    <property type="entry name" value="Protein_kinase_ATP_BS"/>
</dbReference>
<evidence type="ECO:0000256" key="2">
    <source>
        <dbReference type="ARBA" id="ARBA00022741"/>
    </source>
</evidence>
<dbReference type="PANTHER" id="PTHR43289:SF34">
    <property type="entry name" value="SERINE_THREONINE-PROTEIN KINASE YBDM-RELATED"/>
    <property type="match status" value="1"/>
</dbReference>
<keyword evidence="7" id="KW-0723">Serine/threonine-protein kinase</keyword>
<dbReference type="GO" id="GO:0004674">
    <property type="term" value="F:protein serine/threonine kinase activity"/>
    <property type="evidence" value="ECO:0007669"/>
    <property type="project" value="UniProtKB-KW"/>
</dbReference>
<keyword evidence="3 7" id="KW-0418">Kinase</keyword>
<dbReference type="InterPro" id="IPR011659">
    <property type="entry name" value="WD40"/>
</dbReference>
<dbReference type="PROSITE" id="PS00108">
    <property type="entry name" value="PROTEIN_KINASE_ST"/>
    <property type="match status" value="1"/>
</dbReference>
<dbReference type="eggNOG" id="COG0515">
    <property type="taxonomic scope" value="Bacteria"/>
</dbReference>
<evidence type="ECO:0000256" key="1">
    <source>
        <dbReference type="ARBA" id="ARBA00022679"/>
    </source>
</evidence>
<dbReference type="Gene3D" id="1.10.510.10">
    <property type="entry name" value="Transferase(Phosphotransferase) domain 1"/>
    <property type="match status" value="1"/>
</dbReference>
<dbReference type="PROSITE" id="PS00107">
    <property type="entry name" value="PROTEIN_KINASE_ATP"/>
    <property type="match status" value="1"/>
</dbReference>
<dbReference type="InParanoid" id="Q02D74"/>
<feature type="binding site" evidence="5">
    <location>
        <position position="41"/>
    </location>
    <ligand>
        <name>ATP</name>
        <dbReference type="ChEBI" id="CHEBI:30616"/>
    </ligand>
</feature>
<evidence type="ECO:0000259" key="6">
    <source>
        <dbReference type="PROSITE" id="PS50011"/>
    </source>
</evidence>
<evidence type="ECO:0000313" key="7">
    <source>
        <dbReference type="EMBL" id="ABJ84330.1"/>
    </source>
</evidence>
<accession>Q02D74</accession>
<dbReference type="OrthoDB" id="101360at2"/>
<dbReference type="GO" id="GO:0005524">
    <property type="term" value="F:ATP binding"/>
    <property type="evidence" value="ECO:0007669"/>
    <property type="project" value="UniProtKB-UniRule"/>
</dbReference>
<dbReference type="KEGG" id="sus:Acid_3357"/>
<dbReference type="Gene3D" id="3.30.200.20">
    <property type="entry name" value="Phosphorylase Kinase, domain 1"/>
    <property type="match status" value="1"/>
</dbReference>
<keyword evidence="2 5" id="KW-0547">Nucleotide-binding</keyword>
<proteinExistence type="predicted"/>
<organism evidence="7">
    <name type="scientific">Solibacter usitatus (strain Ellin6076)</name>
    <dbReference type="NCBI Taxonomy" id="234267"/>
    <lineage>
        <taxon>Bacteria</taxon>
        <taxon>Pseudomonadati</taxon>
        <taxon>Acidobacteriota</taxon>
        <taxon>Terriglobia</taxon>
        <taxon>Bryobacterales</taxon>
        <taxon>Solibacteraceae</taxon>
        <taxon>Candidatus Solibacter</taxon>
    </lineage>
</organism>
<dbReference type="Gene3D" id="2.120.10.30">
    <property type="entry name" value="TolB, C-terminal domain"/>
    <property type="match status" value="3"/>
</dbReference>
<dbReference type="InterPro" id="IPR011009">
    <property type="entry name" value="Kinase-like_dom_sf"/>
</dbReference>
<evidence type="ECO:0000256" key="5">
    <source>
        <dbReference type="PROSITE-ProRule" id="PRU10141"/>
    </source>
</evidence>
<dbReference type="eggNOG" id="COG0823">
    <property type="taxonomic scope" value="Bacteria"/>
</dbReference>
<feature type="domain" description="Protein kinase" evidence="6">
    <location>
        <begin position="12"/>
        <end position="260"/>
    </location>
</feature>
<dbReference type="PROSITE" id="PS50011">
    <property type="entry name" value="PROTEIN_KINASE_DOM"/>
    <property type="match status" value="1"/>
</dbReference>
<dbReference type="PANTHER" id="PTHR43289">
    <property type="entry name" value="MITOGEN-ACTIVATED PROTEIN KINASE KINASE KINASE 20-RELATED"/>
    <property type="match status" value="1"/>
</dbReference>
<dbReference type="HOGENOM" id="CLU_012906_0_0_0"/>
<dbReference type="SUPFAM" id="SSF56112">
    <property type="entry name" value="Protein kinase-like (PK-like)"/>
    <property type="match status" value="1"/>
</dbReference>
<dbReference type="SMART" id="SM00220">
    <property type="entry name" value="S_TKc"/>
    <property type="match status" value="1"/>
</dbReference>
<sequence>MAVPAGTRLGPYEILARIGEGGMGEVYRATDTRLHRTVAVKISCDQFGERFEREARAVAALNHPNICQIYDVGPNYLVMEYIEGLPLRGPLPLDQALRYAAQICDALDAAHTKSIVHRDLKPANILVTRSGVKLLDFGLAKIEQAVAAGSDTMTLALTGKGQILGTLHYMSPEQLQGKDAGARSDIFAAGLVLYEMLTGKRAFDGDSPASVIGAILERQAPSIADVAPAALDRILKRCLAKDSGDRWHSAADLKAALGLVGDSGTVAEPAADTRRSQWLLRAGWFAAALLTALSVLLLIRGQPPSSAELVRFAVYPPVNGSFSPSVNTTVAVPQFAVAPDGRSLVFVAAVAGGTRMLWLRPFDDTVAQPLSGTNGASLPFWSPDGRWIAFFADGELKKIPAQGGYVQSLATGVGDPRGGTWAGETILLGTGNDSIRRVPAAGGPVSRVAATDVARGEGAQRWPQLLPDGVHFLYLLRTHTTDRGIYAGSAGEKAKKLVTIDSSGIYATPGYLLWVDGNTLLSQAFDASRLELSGAPFPLSEKAGRSTTSESAVSVSSSGKTLAYAGAILNHGRLTWYDRSGKAVGSLAPDGDYTDFRLSPDNTRLAAALVDPTSSNPGIWLTDLSRGATSRLTLDPGFNAAPVWSPDSSRLIFRTMRNGAIEFYQKSASLGGNEEAVLTTDTVRMVNGSSVSAMLTDWSSDGRFLIYDTPGLSGSQLWVVENPTLAPGNAKPVRFMSSANALMHANFSPDGRLVAYTSNESGTYQVYCQTLPLSNRKWLVSTNGGYEPRWRGDSHEIYYLSEGRELMAVTVGSGPSFGVPKALFRTEVPRDITDVRTHYVPARDGQRFLVNTEIDDRAPNAITVVLNWTAALKR</sequence>